<evidence type="ECO:0000313" key="2">
    <source>
        <dbReference type="Proteomes" id="UP000481153"/>
    </source>
</evidence>
<keyword evidence="2" id="KW-1185">Reference proteome</keyword>
<evidence type="ECO:0008006" key="3">
    <source>
        <dbReference type="Google" id="ProtNLM"/>
    </source>
</evidence>
<dbReference type="VEuPathDB" id="FungiDB:AeMF1_017906"/>
<organism evidence="1 2">
    <name type="scientific">Aphanomyces euteiches</name>
    <dbReference type="NCBI Taxonomy" id="100861"/>
    <lineage>
        <taxon>Eukaryota</taxon>
        <taxon>Sar</taxon>
        <taxon>Stramenopiles</taxon>
        <taxon>Oomycota</taxon>
        <taxon>Saprolegniomycetes</taxon>
        <taxon>Saprolegniales</taxon>
        <taxon>Verrucalvaceae</taxon>
        <taxon>Aphanomyces</taxon>
    </lineage>
</organism>
<sequence>MKRPRLSLPLVLTMPVDVILKIAFSIPNAADFFAFLESLHPYGVLGPLEHLYQLSLTQRQSELWPNLKIYSMALKQERRTHYEIIAKYYPKVMLDDILNVQWVKKLDIQKIVLALYNQCVDIDDWIHLPVTEFSWISFFDFTKTWTRVLPQFNHLTTLKVSTRDGYVFNEVCAFAAKSERLIHLEINYGFERVTSLAAQSLIEWFHRPVQFFSFAGPGWSGIDDNDLKQEFYRAMFNCPTLQTLKLHRCSLKDLNLSQLDFSIKSLLVQRCHVNRLFLKSLTERFGNIQNIVSWFARLYFDGSTKWWFVSFTATFAALVDETLILVRRHDPKFRVDPAGPLAGTLPIIIIGISSTFLIQSGSGQVCKGYTKQPDDL</sequence>
<dbReference type="InterPro" id="IPR032675">
    <property type="entry name" value="LRR_dom_sf"/>
</dbReference>
<dbReference type="Proteomes" id="UP000481153">
    <property type="component" value="Unassembled WGS sequence"/>
</dbReference>
<protein>
    <recommendedName>
        <fullName evidence="3">F-box domain-containing protein</fullName>
    </recommendedName>
</protein>
<dbReference type="Gene3D" id="3.80.10.10">
    <property type="entry name" value="Ribonuclease Inhibitor"/>
    <property type="match status" value="1"/>
</dbReference>
<dbReference type="AlphaFoldDB" id="A0A6G0W8H6"/>
<proteinExistence type="predicted"/>
<gene>
    <name evidence="1" type="ORF">Ae201684_017669</name>
</gene>
<name>A0A6G0W8H6_9STRA</name>
<comment type="caution">
    <text evidence="1">The sequence shown here is derived from an EMBL/GenBank/DDBJ whole genome shotgun (WGS) entry which is preliminary data.</text>
</comment>
<reference evidence="1 2" key="1">
    <citation type="submission" date="2019-07" db="EMBL/GenBank/DDBJ databases">
        <title>Genomics analysis of Aphanomyces spp. identifies a new class of oomycete effector associated with host adaptation.</title>
        <authorList>
            <person name="Gaulin E."/>
        </authorList>
    </citation>
    <scope>NUCLEOTIDE SEQUENCE [LARGE SCALE GENOMIC DNA]</scope>
    <source>
        <strain evidence="1 2">ATCC 201684</strain>
    </source>
</reference>
<accession>A0A6G0W8H6</accession>
<dbReference type="EMBL" id="VJMJ01000307">
    <property type="protein sequence ID" value="KAF0723439.1"/>
    <property type="molecule type" value="Genomic_DNA"/>
</dbReference>
<dbReference type="SUPFAM" id="SSF52047">
    <property type="entry name" value="RNI-like"/>
    <property type="match status" value="1"/>
</dbReference>
<evidence type="ECO:0000313" key="1">
    <source>
        <dbReference type="EMBL" id="KAF0723439.1"/>
    </source>
</evidence>